<feature type="chain" id="PRO_5004202232" evidence="2">
    <location>
        <begin position="22"/>
        <end position="208"/>
    </location>
</feature>
<name>Q24773_EIMBO</name>
<dbReference type="EMBL" id="U09588">
    <property type="protein sequence ID" value="AAA93058.1"/>
    <property type="molecule type" value="mRNA"/>
</dbReference>
<dbReference type="AlphaFoldDB" id="Q24773"/>
<reference evidence="3" key="1">
    <citation type="journal article" date="1994" name="Mol. Biochem. Parasitol.">
        <title>Developmental regulation of an Eimeria bovis mRNA encoding refractile body-associated proteins.</title>
        <authorList>
            <person name="Abrahamsen M.S."/>
            <person name="Johnson R.R."/>
            <person name="Clark T.G."/>
            <person name="White M.W."/>
        </authorList>
    </citation>
    <scope>NUCLEOTIDE SEQUENCE</scope>
</reference>
<keyword evidence="2" id="KW-0732">Signal</keyword>
<feature type="signal peptide" evidence="2">
    <location>
        <begin position="1"/>
        <end position="21"/>
    </location>
</feature>
<accession>Q24773</accession>
<organism evidence="3">
    <name type="scientific">Eimeria bovis</name>
    <dbReference type="NCBI Taxonomy" id="5803"/>
    <lineage>
        <taxon>Eukaryota</taxon>
        <taxon>Sar</taxon>
        <taxon>Alveolata</taxon>
        <taxon>Apicomplexa</taxon>
        <taxon>Conoidasida</taxon>
        <taxon>Coccidia</taxon>
        <taxon>Eucoccidiorida</taxon>
        <taxon>Eimeriorina</taxon>
        <taxon>Eimeriidae</taxon>
        <taxon>Eimeria</taxon>
    </lineage>
</organism>
<feature type="compositionally biased region" description="Low complexity" evidence="1">
    <location>
        <begin position="192"/>
        <end position="202"/>
    </location>
</feature>
<proteinExistence type="evidence at transcript level"/>
<sequence>MAEASTFFSGLMGGVVGAVAAVPVPGSPGTDWSACYSKLQESGRELEGFVQQLVFIAGKMASCLCAGGDILGRCLAEGRVPSGSSCCPIDKSDVDQGLDAAKQGANYLMRGGRLVLEALMEGAKVAATRTLVAVEGGKEVVLRNLPYTQDKLSQAYSSFLRGYQSGGRSLGYQGYQAPSYHHQERPSGYGAPQHQQQQPQQPSGGFFW</sequence>
<protein>
    <submittedName>
        <fullName evidence="3">Refractile-body associated protein</fullName>
    </submittedName>
</protein>
<evidence type="ECO:0000256" key="1">
    <source>
        <dbReference type="SAM" id="MobiDB-lite"/>
    </source>
</evidence>
<feature type="region of interest" description="Disordered" evidence="1">
    <location>
        <begin position="174"/>
        <end position="208"/>
    </location>
</feature>
<evidence type="ECO:0000256" key="2">
    <source>
        <dbReference type="SAM" id="SignalP"/>
    </source>
</evidence>
<evidence type="ECO:0000313" key="3">
    <source>
        <dbReference type="EMBL" id="AAA93058.1"/>
    </source>
</evidence>